<feature type="transmembrane region" description="Helical" evidence="1">
    <location>
        <begin position="202"/>
        <end position="224"/>
    </location>
</feature>
<dbReference type="InterPro" id="IPR043742">
    <property type="entry name" value="DUF5687"/>
</dbReference>
<dbReference type="EMBL" id="BAABGR010000004">
    <property type="protein sequence ID" value="GAA4511290.1"/>
    <property type="molecule type" value="Genomic_DNA"/>
</dbReference>
<feature type="transmembrane region" description="Helical" evidence="1">
    <location>
        <begin position="422"/>
        <end position="442"/>
    </location>
</feature>
<keyword evidence="1" id="KW-0812">Transmembrane</keyword>
<keyword evidence="1" id="KW-0472">Membrane</keyword>
<dbReference type="Proteomes" id="UP001500394">
    <property type="component" value="Unassembled WGS sequence"/>
</dbReference>
<dbReference type="Pfam" id="PF18940">
    <property type="entry name" value="DUF5687"/>
    <property type="match status" value="1"/>
</dbReference>
<feature type="transmembrane region" description="Helical" evidence="1">
    <location>
        <begin position="304"/>
        <end position="330"/>
    </location>
</feature>
<evidence type="ECO:0000313" key="2">
    <source>
        <dbReference type="EMBL" id="GAA4511290.1"/>
    </source>
</evidence>
<protein>
    <submittedName>
        <fullName evidence="2">DUF5687 family protein</fullName>
    </submittedName>
</protein>
<feature type="transmembrane region" description="Helical" evidence="1">
    <location>
        <begin position="351"/>
        <end position="373"/>
    </location>
</feature>
<proteinExistence type="predicted"/>
<organism evidence="2 3">
    <name type="scientific">Sphingobacterium thermophilum</name>
    <dbReference type="NCBI Taxonomy" id="768534"/>
    <lineage>
        <taxon>Bacteria</taxon>
        <taxon>Pseudomonadati</taxon>
        <taxon>Bacteroidota</taxon>
        <taxon>Sphingobacteriia</taxon>
        <taxon>Sphingobacteriales</taxon>
        <taxon>Sphingobacteriaceae</taxon>
        <taxon>Sphingobacterium</taxon>
    </lineage>
</organism>
<name>A0ABP8QVQ4_9SPHI</name>
<feature type="transmembrane region" description="Helical" evidence="1">
    <location>
        <begin position="60"/>
        <end position="82"/>
    </location>
</feature>
<feature type="transmembrane region" description="Helical" evidence="1">
    <location>
        <begin position="379"/>
        <end position="402"/>
    </location>
</feature>
<feature type="transmembrane region" description="Helical" evidence="1">
    <location>
        <begin position="170"/>
        <end position="190"/>
    </location>
</feature>
<keyword evidence="3" id="KW-1185">Reference proteome</keyword>
<feature type="transmembrane region" description="Helical" evidence="1">
    <location>
        <begin position="142"/>
        <end position="163"/>
    </location>
</feature>
<feature type="transmembrane region" description="Helical" evidence="1">
    <location>
        <begin position="23"/>
        <end position="48"/>
    </location>
</feature>
<evidence type="ECO:0000313" key="3">
    <source>
        <dbReference type="Proteomes" id="UP001500394"/>
    </source>
</evidence>
<evidence type="ECO:0000256" key="1">
    <source>
        <dbReference type="SAM" id="Phobius"/>
    </source>
</evidence>
<accession>A0ABP8QVQ4</accession>
<reference evidence="3" key="1">
    <citation type="journal article" date="2019" name="Int. J. Syst. Evol. Microbiol.">
        <title>The Global Catalogue of Microorganisms (GCM) 10K type strain sequencing project: providing services to taxonomists for standard genome sequencing and annotation.</title>
        <authorList>
            <consortium name="The Broad Institute Genomics Platform"/>
            <consortium name="The Broad Institute Genome Sequencing Center for Infectious Disease"/>
            <person name="Wu L."/>
            <person name="Ma J."/>
        </authorList>
    </citation>
    <scope>NUCLEOTIDE SEQUENCE [LARGE SCALE GENOMIC DNA]</scope>
    <source>
        <strain evidence="3">JCM 17858</strain>
    </source>
</reference>
<comment type="caution">
    <text evidence="2">The sequence shown here is derived from an EMBL/GenBank/DDBJ whole genome shotgun (WGS) entry which is preliminary data.</text>
</comment>
<keyword evidence="1" id="KW-1133">Transmembrane helix</keyword>
<gene>
    <name evidence="2" type="ORF">GCM10023173_03860</name>
</gene>
<sequence>MFFKLLKLEFKSFFRSATFGKSLAVKLFMGFIGLYFFFTFLSLGISLYPLCKEAVPREKPLLVVNSFLLVWLAAELLLRFFFQNLPVLDAKPLLTQRVTRSQVVHALMAKSLFSFYNILTMTVAVPFVIFNRISGDFDSVSLIGWLLTLFGMVLILNFLNFWIQRKFSGYIKALVPFLIICLVLIGLEYYKLFSVTNLFGNFFNLVLIYPVLCLLPFAVLVLCYRLTFMDVKEHLYMDAYLRETQKEYRTADLSWTSRFGTLAPFLELDLKLLWRNKRTRTVVYLSFGFLAYGLLFYTNPAFLIPGWSLFIGLFITGIFVINFGQFIPAWDSSYFALLQTRPITMRTYLKAKALLMDGSVLILTILSTFYVYFGWDKLYVHIVCGVYNAGINIPVVLLFGAYNRKYIDLSNSNVFNYQGIGLAQWLISFPLIILPCIIWFPIKVFIGLTAANVTLLSLGILGLLCRPLILNFIAQLYTSRRFSMLEGFKQRS</sequence>
<feature type="transmembrane region" description="Helical" evidence="1">
    <location>
        <begin position="281"/>
        <end position="298"/>
    </location>
</feature>
<feature type="transmembrane region" description="Helical" evidence="1">
    <location>
        <begin position="454"/>
        <end position="474"/>
    </location>
</feature>
<feature type="transmembrane region" description="Helical" evidence="1">
    <location>
        <begin position="103"/>
        <end position="130"/>
    </location>
</feature>
<dbReference type="RefSeq" id="WP_345063940.1">
    <property type="nucleotide sequence ID" value="NZ_BAABGR010000004.1"/>
</dbReference>